<keyword evidence="4" id="KW-0813">Transport</keyword>
<gene>
    <name evidence="14" type="ORF">SDC9_16359</name>
</gene>
<keyword evidence="3" id="KW-0171">Cobalt transport</keyword>
<dbReference type="Pfam" id="PF03824">
    <property type="entry name" value="NicO"/>
    <property type="match status" value="1"/>
</dbReference>
<keyword evidence="8 13" id="KW-1133">Transmembrane helix</keyword>
<dbReference type="AlphaFoldDB" id="A0A644TY11"/>
<proteinExistence type="predicted"/>
<dbReference type="GO" id="GO:0046583">
    <property type="term" value="F:monoatomic cation efflux transmembrane transporter activity"/>
    <property type="evidence" value="ECO:0007669"/>
    <property type="project" value="TreeGrafter"/>
</dbReference>
<accession>A0A644TY11</accession>
<feature type="transmembrane region" description="Helical" evidence="13">
    <location>
        <begin position="120"/>
        <end position="145"/>
    </location>
</feature>
<name>A0A644TY11_9ZZZZ</name>
<evidence type="ECO:0000256" key="7">
    <source>
        <dbReference type="ARBA" id="ARBA00022692"/>
    </source>
</evidence>
<protein>
    <recommendedName>
        <fullName evidence="15">Nickel/cobalt efflux system</fullName>
    </recommendedName>
</protein>
<evidence type="ECO:0000313" key="14">
    <source>
        <dbReference type="EMBL" id="MPL70601.1"/>
    </source>
</evidence>
<comment type="caution">
    <text evidence="14">The sequence shown here is derived from an EMBL/GenBank/DDBJ whole genome shotgun (WGS) entry which is preliminary data.</text>
</comment>
<reference evidence="14" key="1">
    <citation type="submission" date="2019-08" db="EMBL/GenBank/DDBJ databases">
        <authorList>
            <person name="Kucharzyk K."/>
            <person name="Murdoch R.W."/>
            <person name="Higgins S."/>
            <person name="Loffler F."/>
        </authorList>
    </citation>
    <scope>NUCLEOTIDE SEQUENCE</scope>
</reference>
<organism evidence="14">
    <name type="scientific">bioreactor metagenome</name>
    <dbReference type="NCBI Taxonomy" id="1076179"/>
    <lineage>
        <taxon>unclassified sequences</taxon>
        <taxon>metagenomes</taxon>
        <taxon>ecological metagenomes</taxon>
    </lineage>
</organism>
<dbReference type="GO" id="GO:0005886">
    <property type="term" value="C:plasma membrane"/>
    <property type="evidence" value="ECO:0007669"/>
    <property type="project" value="UniProtKB-SubCell"/>
</dbReference>
<keyword evidence="9" id="KW-0406">Ion transport</keyword>
<feature type="transmembrane region" description="Helical" evidence="13">
    <location>
        <begin position="165"/>
        <end position="187"/>
    </location>
</feature>
<dbReference type="EMBL" id="VSSQ01000054">
    <property type="protein sequence ID" value="MPL70601.1"/>
    <property type="molecule type" value="Genomic_DNA"/>
</dbReference>
<evidence type="ECO:0000256" key="1">
    <source>
        <dbReference type="ARBA" id="ARBA00002510"/>
    </source>
</evidence>
<dbReference type="PANTHER" id="PTHR40659">
    <property type="entry name" value="NICKEL/COBALT EFFLUX SYSTEM RCNA"/>
    <property type="match status" value="1"/>
</dbReference>
<keyword evidence="5" id="KW-1003">Cell membrane</keyword>
<keyword evidence="11 13" id="KW-0472">Membrane</keyword>
<sequence length="304" mass="32513">MTLLKIKRPLRFRAALTVLLIATTVLGHRAWPNPFLGSPAAPAVTPVQSGGPAPASILQGQLELRARLAEYFSLWEKGASASLFFVIVGVAFLYGALHALGPGHRKTVVFAIYLSRRSPWWEPVAMSLALAGLHGGTAVALIFIFRGVSGAISGYSDAVAVYMEGFAYLALVAVAFFLLSRSVVDLVRGKSQRESQLSLGALILTGIYPCPGAILVLVLSLSLGILSLGIVAVLAMSMGMALPIAFFAYLGWFGREGLLRRLKDNEPRIRKIGAIFEIVGFSILLLFAIYITLPFINGLTGLAL</sequence>
<evidence type="ECO:0000256" key="9">
    <source>
        <dbReference type="ARBA" id="ARBA00023065"/>
    </source>
</evidence>
<comment type="function">
    <text evidence="1">Efflux system for nickel and cobalt.</text>
</comment>
<dbReference type="GO" id="GO:0015099">
    <property type="term" value="F:nickel cation transmembrane transporter activity"/>
    <property type="evidence" value="ECO:0007669"/>
    <property type="project" value="InterPro"/>
</dbReference>
<dbReference type="GO" id="GO:0006824">
    <property type="term" value="P:cobalt ion transport"/>
    <property type="evidence" value="ECO:0007669"/>
    <property type="project" value="UniProtKB-KW"/>
</dbReference>
<dbReference type="GO" id="GO:0032025">
    <property type="term" value="P:response to cobalt ion"/>
    <property type="evidence" value="ECO:0007669"/>
    <property type="project" value="TreeGrafter"/>
</dbReference>
<dbReference type="InterPro" id="IPR011541">
    <property type="entry name" value="Ni/Co_transpt_high_affinity"/>
</dbReference>
<evidence type="ECO:0000256" key="8">
    <source>
        <dbReference type="ARBA" id="ARBA00022989"/>
    </source>
</evidence>
<evidence type="ECO:0000256" key="2">
    <source>
        <dbReference type="ARBA" id="ARBA00004651"/>
    </source>
</evidence>
<keyword evidence="7 13" id="KW-0812">Transmembrane</keyword>
<feature type="transmembrane region" description="Helical" evidence="13">
    <location>
        <begin position="81"/>
        <end position="100"/>
    </location>
</feature>
<dbReference type="GO" id="GO:0010045">
    <property type="term" value="P:response to nickel cation"/>
    <property type="evidence" value="ECO:0007669"/>
    <property type="project" value="TreeGrafter"/>
</dbReference>
<comment type="subcellular location">
    <subcellularLocation>
        <location evidence="2">Cell membrane</location>
        <topology evidence="2">Multi-pass membrane protein</topology>
    </subcellularLocation>
</comment>
<feature type="transmembrane region" description="Helical" evidence="13">
    <location>
        <begin position="199"/>
        <end position="219"/>
    </location>
</feature>
<evidence type="ECO:0000256" key="6">
    <source>
        <dbReference type="ARBA" id="ARBA00022596"/>
    </source>
</evidence>
<evidence type="ECO:0000256" key="4">
    <source>
        <dbReference type="ARBA" id="ARBA00022448"/>
    </source>
</evidence>
<dbReference type="PANTHER" id="PTHR40659:SF1">
    <property type="entry name" value="NICKEL_COBALT EFFLUX SYSTEM RCNA"/>
    <property type="match status" value="1"/>
</dbReference>
<evidence type="ECO:0000256" key="3">
    <source>
        <dbReference type="ARBA" id="ARBA00022426"/>
    </source>
</evidence>
<evidence type="ECO:0000256" key="5">
    <source>
        <dbReference type="ARBA" id="ARBA00022475"/>
    </source>
</evidence>
<keyword evidence="6" id="KW-0533">Nickel</keyword>
<feature type="transmembrane region" description="Helical" evidence="13">
    <location>
        <begin position="274"/>
        <end position="296"/>
    </location>
</feature>
<feature type="transmembrane region" description="Helical" evidence="13">
    <location>
        <begin position="225"/>
        <end position="253"/>
    </location>
</feature>
<evidence type="ECO:0000256" key="12">
    <source>
        <dbReference type="ARBA" id="ARBA00023285"/>
    </source>
</evidence>
<evidence type="ECO:0000256" key="13">
    <source>
        <dbReference type="SAM" id="Phobius"/>
    </source>
</evidence>
<dbReference type="InterPro" id="IPR051224">
    <property type="entry name" value="NiCoT_RcnA"/>
</dbReference>
<evidence type="ECO:0008006" key="15">
    <source>
        <dbReference type="Google" id="ProtNLM"/>
    </source>
</evidence>
<evidence type="ECO:0000256" key="10">
    <source>
        <dbReference type="ARBA" id="ARBA00023112"/>
    </source>
</evidence>
<evidence type="ECO:0000256" key="11">
    <source>
        <dbReference type="ARBA" id="ARBA00023136"/>
    </source>
</evidence>
<keyword evidence="10" id="KW-0921">Nickel transport</keyword>
<keyword evidence="12" id="KW-0170">Cobalt</keyword>